<sequence>MVARQLAQALVDRYPRDHHHRRVAGGVHDVHAEARCQWQYQQRLTDATAPGCAAGPPAGRVAAAPRPGSRTTTYACGPSSGHSNPPSSRGRKPTHSMTSPTPDLLANSGVRRRNTLKRTFSALSRSTDGASCCSTTASEEEQRRPTSPAATVVAAAPAPSAAPAGATAGAVNGTVAVIDVAGDAEDGLTQRLCTSTSSNGTAGVASEAVVSAPPLVSEKGGETTTGCKVVEQEERESPKNLWCTAFREAIWDVALLEVPRWAWQGWRRWRSQRGTSSFPVSFLAPSVLPPSPQSAAASVAASLGSAVSFSDLVGQALGEVIGSFVAYIVLERLWLAARDWVSGHDAESEEAMARRRQRMLWRMFTRGGPDGAEQCSFRGTVVEESADESGGELLSSGAGAATRPSPLPGNA</sequence>
<feature type="region of interest" description="Disordered" evidence="1">
    <location>
        <begin position="126"/>
        <end position="151"/>
    </location>
</feature>
<feature type="compositionally biased region" description="Low complexity" evidence="1">
    <location>
        <begin position="391"/>
        <end position="401"/>
    </location>
</feature>
<feature type="region of interest" description="Disordered" evidence="1">
    <location>
        <begin position="57"/>
        <end position="112"/>
    </location>
</feature>
<proteinExistence type="predicted"/>
<name>A0A8F7K861_9BETA</name>
<dbReference type="EMBL" id="MZ151943">
    <property type="protein sequence ID" value="QXV67891.1"/>
    <property type="molecule type" value="Genomic_DNA"/>
</dbReference>
<accession>A0A8F7K861</accession>
<feature type="compositionally biased region" description="Polar residues" evidence="1">
    <location>
        <begin position="126"/>
        <end position="137"/>
    </location>
</feature>
<evidence type="ECO:0000256" key="1">
    <source>
        <dbReference type="SAM" id="MobiDB-lite"/>
    </source>
</evidence>
<evidence type="ECO:0000313" key="2">
    <source>
        <dbReference type="EMBL" id="QXV67891.1"/>
    </source>
</evidence>
<feature type="compositionally biased region" description="Low complexity" evidence="1">
    <location>
        <begin position="77"/>
        <end position="88"/>
    </location>
</feature>
<reference evidence="2" key="1">
    <citation type="submission" date="2021-05" db="EMBL/GenBank/DDBJ databases">
        <title>Cloning and multi-omic analysis of chimpanzee cytomegalovirus: a resource for comparative functional genomics.</title>
        <authorList>
            <person name="Phan Q.V."/>
        </authorList>
    </citation>
    <scope>NUCLEOTIDE SEQUENCE</scope>
    <source>
        <strain evidence="2">Heberling</strain>
    </source>
</reference>
<feature type="compositionally biased region" description="Low complexity" evidence="1">
    <location>
        <begin position="57"/>
        <end position="68"/>
    </location>
</feature>
<feature type="region of interest" description="Disordered" evidence="1">
    <location>
        <begin position="380"/>
        <end position="411"/>
    </location>
</feature>
<organism evidence="2">
    <name type="scientific">Panine betaherpesvirus 2</name>
    <name type="common">Chimpanzee cytomegalovirus</name>
    <dbReference type="NCBI Taxonomy" id="188763"/>
    <lineage>
        <taxon>Viruses</taxon>
        <taxon>Duplodnaviria</taxon>
        <taxon>Heunggongvirae</taxon>
        <taxon>Peploviricota</taxon>
        <taxon>Herviviricetes</taxon>
        <taxon>Herpesvirales</taxon>
        <taxon>Orthoherpesviridae</taxon>
        <taxon>Betaherpesvirinae</taxon>
        <taxon>Cytomegalovirus</taxon>
        <taxon>Cytomegalovirus paninebeta2</taxon>
    </lineage>
</organism>
<protein>
    <submittedName>
        <fullName evidence="2">UL150A.3</fullName>
    </submittedName>
</protein>